<dbReference type="InterPro" id="IPR041369">
    <property type="entry name" value="TrmO_C"/>
</dbReference>
<dbReference type="InterPro" id="IPR036413">
    <property type="entry name" value="YaeB-like_sf"/>
</dbReference>
<reference evidence="4 5" key="1">
    <citation type="journal article" date="2021" name="ISME Commun">
        <title>Automated analysis of genomic sequences facilitates high-throughput and comprehensive description of bacteria.</title>
        <authorList>
            <person name="Hitch T.C.A."/>
        </authorList>
    </citation>
    <scope>NUCLEOTIDE SEQUENCE [LARGE SCALE GENOMIC DNA]</scope>
    <source>
        <strain evidence="4 5">Sanger_29</strain>
    </source>
</reference>
<dbReference type="Gene3D" id="3.30.2310.10">
    <property type="entry name" value="YaeB-like"/>
    <property type="match status" value="1"/>
</dbReference>
<dbReference type="EMBL" id="JAOQKE010000001">
    <property type="protein sequence ID" value="MCU6723810.1"/>
    <property type="molecule type" value="Genomic_DNA"/>
</dbReference>
<sequence>MKQELQMIGRIRTDFPTKFGLPRQGIFAESLTGRVVLEPEYRKAAAFKGIEEYSHLWLLWGFSEVKRTRWVPTVKPPRLGGKVHKGVFATRSPFRPNPIGLTCVRLEEIQWDTPEGPVLIVSGIDMMDGSPVYDIKPYLAYADAYPDARSGFGAKVKDHVLEVEFPEKWLEMVEETKRPGAIEMLRQDPRPPYHNHAEQIYKIAFANVDIHFTVEEDKLTVCRVLSLEEGQKK</sequence>
<evidence type="ECO:0000259" key="3">
    <source>
        <dbReference type="PROSITE" id="PS51668"/>
    </source>
</evidence>
<dbReference type="NCBIfam" id="TIGR00104">
    <property type="entry name" value="tRNA_TsaA"/>
    <property type="match status" value="1"/>
</dbReference>
<keyword evidence="1" id="KW-0949">S-adenosyl-L-methionine</keyword>
<dbReference type="PROSITE" id="PS01318">
    <property type="entry name" value="TSAA_1"/>
    <property type="match status" value="1"/>
</dbReference>
<dbReference type="InterPro" id="IPR040372">
    <property type="entry name" value="YaeB-like"/>
</dbReference>
<gene>
    <name evidence="4" type="primary">tsaA</name>
    <name evidence="4" type="ORF">OCV47_00305</name>
</gene>
<dbReference type="InterPro" id="IPR023370">
    <property type="entry name" value="TrmO-like_N"/>
</dbReference>
<proteinExistence type="inferred from homology"/>
<dbReference type="CDD" id="cd09281">
    <property type="entry name" value="UPF0066"/>
    <property type="match status" value="1"/>
</dbReference>
<keyword evidence="5" id="KW-1185">Reference proteome</keyword>
<dbReference type="Gene3D" id="2.40.30.70">
    <property type="entry name" value="YaeB-like"/>
    <property type="match status" value="1"/>
</dbReference>
<dbReference type="RefSeq" id="WP_256296111.1">
    <property type="nucleotide sequence ID" value="NZ_JAOQKE010000001.1"/>
</dbReference>
<dbReference type="InterPro" id="IPR023368">
    <property type="entry name" value="UPF0066_cons_site"/>
</dbReference>
<dbReference type="Pfam" id="PF01980">
    <property type="entry name" value="TrmO_N"/>
    <property type="match status" value="1"/>
</dbReference>
<feature type="domain" description="TsaA-like" evidence="3">
    <location>
        <begin position="5"/>
        <end position="147"/>
    </location>
</feature>
<evidence type="ECO:0000256" key="2">
    <source>
        <dbReference type="ARBA" id="ARBA00033753"/>
    </source>
</evidence>
<dbReference type="PANTHER" id="PTHR12818:SF0">
    <property type="entry name" value="TRNA (ADENINE(37)-N6)-METHYLTRANSFERASE"/>
    <property type="match status" value="1"/>
</dbReference>
<dbReference type="PANTHER" id="PTHR12818">
    <property type="entry name" value="TRNA (ADENINE(37)-N6)-METHYLTRANSFERASE"/>
    <property type="match status" value="1"/>
</dbReference>
<evidence type="ECO:0000256" key="1">
    <source>
        <dbReference type="ARBA" id="ARBA00022691"/>
    </source>
</evidence>
<protein>
    <submittedName>
        <fullName evidence="4">tRNA (N6-threonylcarbamoyladenosine(37)-N6)-methyltransferase TrmO</fullName>
    </submittedName>
</protein>
<organism evidence="4 5">
    <name type="scientific">Muricoprocola aceti</name>
    <dbReference type="NCBI Taxonomy" id="2981772"/>
    <lineage>
        <taxon>Bacteria</taxon>
        <taxon>Bacillati</taxon>
        <taxon>Bacillota</taxon>
        <taxon>Clostridia</taxon>
        <taxon>Lachnospirales</taxon>
        <taxon>Lachnospiraceae</taxon>
        <taxon>Muricoprocola</taxon>
    </lineage>
</organism>
<comment type="similarity">
    <text evidence="2">Belongs to the tRNA methyltransferase O family.</text>
</comment>
<dbReference type="Proteomes" id="UP001652338">
    <property type="component" value="Unassembled WGS sequence"/>
</dbReference>
<dbReference type="Pfam" id="PF18389">
    <property type="entry name" value="TrmO_C"/>
    <property type="match status" value="1"/>
</dbReference>
<accession>A0ABT2SHL0</accession>
<comment type="caution">
    <text evidence="4">The sequence shown here is derived from an EMBL/GenBank/DDBJ whole genome shotgun (WGS) entry which is preliminary data.</text>
</comment>
<evidence type="ECO:0000313" key="5">
    <source>
        <dbReference type="Proteomes" id="UP001652338"/>
    </source>
</evidence>
<dbReference type="PROSITE" id="PS51668">
    <property type="entry name" value="TSAA_2"/>
    <property type="match status" value="1"/>
</dbReference>
<dbReference type="InterPro" id="IPR036414">
    <property type="entry name" value="YaeB_N_sf"/>
</dbReference>
<dbReference type="SUPFAM" id="SSF118196">
    <property type="entry name" value="YaeB-like"/>
    <property type="match status" value="1"/>
</dbReference>
<evidence type="ECO:0000313" key="4">
    <source>
        <dbReference type="EMBL" id="MCU6723810.1"/>
    </source>
</evidence>
<name>A0ABT2SHL0_9FIRM</name>